<evidence type="ECO:0000313" key="8">
    <source>
        <dbReference type="EMBL" id="SKA09050.1"/>
    </source>
</evidence>
<accession>A0A1T4QZ79</accession>
<dbReference type="AlphaFoldDB" id="A0A1T4QZ79"/>
<keyword evidence="9" id="KW-1185">Reference proteome</keyword>
<feature type="domain" description="Cytochrome c" evidence="7">
    <location>
        <begin position="29"/>
        <end position="106"/>
    </location>
</feature>
<dbReference type="PANTHER" id="PTHR37823">
    <property type="entry name" value="CYTOCHROME C-553-LIKE"/>
    <property type="match status" value="1"/>
</dbReference>
<name>A0A1T4QZ79_9BACT</name>
<evidence type="ECO:0000256" key="6">
    <source>
        <dbReference type="PROSITE-ProRule" id="PRU00433"/>
    </source>
</evidence>
<dbReference type="PRINTS" id="PR00605">
    <property type="entry name" value="CYTCHROMECIC"/>
</dbReference>
<organism evidence="8 9">
    <name type="scientific">Trichlorobacter thiogenes</name>
    <dbReference type="NCBI Taxonomy" id="115783"/>
    <lineage>
        <taxon>Bacteria</taxon>
        <taxon>Pseudomonadati</taxon>
        <taxon>Thermodesulfobacteriota</taxon>
        <taxon>Desulfuromonadia</taxon>
        <taxon>Geobacterales</taxon>
        <taxon>Geobacteraceae</taxon>
        <taxon>Trichlorobacter</taxon>
    </lineage>
</organism>
<dbReference type="PROSITE" id="PS51007">
    <property type="entry name" value="CYTC"/>
    <property type="match status" value="1"/>
</dbReference>
<dbReference type="SUPFAM" id="SSF46626">
    <property type="entry name" value="Cytochrome c"/>
    <property type="match status" value="1"/>
</dbReference>
<dbReference type="PROSITE" id="PS51257">
    <property type="entry name" value="PROKAR_LIPOPROTEIN"/>
    <property type="match status" value="1"/>
</dbReference>
<evidence type="ECO:0000256" key="3">
    <source>
        <dbReference type="ARBA" id="ARBA00022723"/>
    </source>
</evidence>
<keyword evidence="4" id="KW-0249">Electron transport</keyword>
<keyword evidence="1" id="KW-0813">Transport</keyword>
<dbReference type="Gene3D" id="1.10.760.10">
    <property type="entry name" value="Cytochrome c-like domain"/>
    <property type="match status" value="1"/>
</dbReference>
<dbReference type="InterPro" id="IPR009056">
    <property type="entry name" value="Cyt_c-like_dom"/>
</dbReference>
<dbReference type="STRING" id="115783.SAMN02745119_02602"/>
<dbReference type="InterPro" id="IPR008168">
    <property type="entry name" value="Cyt_C_IC"/>
</dbReference>
<reference evidence="9" key="1">
    <citation type="submission" date="2017-02" db="EMBL/GenBank/DDBJ databases">
        <authorList>
            <person name="Varghese N."/>
            <person name="Submissions S."/>
        </authorList>
    </citation>
    <scope>NUCLEOTIDE SEQUENCE [LARGE SCALE GENOMIC DNA]</scope>
    <source>
        <strain evidence="9">ATCC BAA-34</strain>
    </source>
</reference>
<evidence type="ECO:0000256" key="4">
    <source>
        <dbReference type="ARBA" id="ARBA00022982"/>
    </source>
</evidence>
<dbReference type="Proteomes" id="UP000190102">
    <property type="component" value="Unassembled WGS sequence"/>
</dbReference>
<evidence type="ECO:0000256" key="1">
    <source>
        <dbReference type="ARBA" id="ARBA00022448"/>
    </source>
</evidence>
<dbReference type="OrthoDB" id="9811281at2"/>
<keyword evidence="5 6" id="KW-0408">Iron</keyword>
<evidence type="ECO:0000259" key="7">
    <source>
        <dbReference type="PROSITE" id="PS51007"/>
    </source>
</evidence>
<proteinExistence type="predicted"/>
<keyword evidence="2 6" id="KW-0349">Heme</keyword>
<dbReference type="EMBL" id="FUWR01000016">
    <property type="protein sequence ID" value="SKA09050.1"/>
    <property type="molecule type" value="Genomic_DNA"/>
</dbReference>
<gene>
    <name evidence="8" type="ORF">SAMN02745119_02602</name>
</gene>
<evidence type="ECO:0000256" key="5">
    <source>
        <dbReference type="ARBA" id="ARBA00023004"/>
    </source>
</evidence>
<evidence type="ECO:0000256" key="2">
    <source>
        <dbReference type="ARBA" id="ARBA00022617"/>
    </source>
</evidence>
<dbReference type="GO" id="GO:0009055">
    <property type="term" value="F:electron transfer activity"/>
    <property type="evidence" value="ECO:0007669"/>
    <property type="project" value="InterPro"/>
</dbReference>
<dbReference type="GO" id="GO:0005506">
    <property type="term" value="F:iron ion binding"/>
    <property type="evidence" value="ECO:0007669"/>
    <property type="project" value="InterPro"/>
</dbReference>
<keyword evidence="3 6" id="KW-0479">Metal-binding</keyword>
<protein>
    <submittedName>
        <fullName evidence="8">Cytochrome c oxidase cbb3-type subunit 3</fullName>
    </submittedName>
</protein>
<evidence type="ECO:0000313" key="9">
    <source>
        <dbReference type="Proteomes" id="UP000190102"/>
    </source>
</evidence>
<dbReference type="RefSeq" id="WP_078790859.1">
    <property type="nucleotide sequence ID" value="NZ_FUWR01000016.1"/>
</dbReference>
<sequence length="106" mass="11126">MRPTWLLAGILLLVAGCSQQSREPATARQTPITAVTLFAELCAACHGSQARGGVGPDLSASRYKYGKNRSAIIKSILDGRAGGMPAFGSHLKPEEAAVLAEYLLSL</sequence>
<dbReference type="GO" id="GO:0020037">
    <property type="term" value="F:heme binding"/>
    <property type="evidence" value="ECO:0007669"/>
    <property type="project" value="InterPro"/>
</dbReference>
<dbReference type="InterPro" id="IPR036909">
    <property type="entry name" value="Cyt_c-like_dom_sf"/>
</dbReference>
<dbReference type="InterPro" id="IPR051811">
    <property type="entry name" value="Cytochrome_c550/c551-like"/>
</dbReference>
<dbReference type="Pfam" id="PF13442">
    <property type="entry name" value="Cytochrome_CBB3"/>
    <property type="match status" value="1"/>
</dbReference>